<accession>A0ACB7S1T0</accession>
<keyword evidence="2" id="KW-1185">Reference proteome</keyword>
<name>A0ACB7S1T0_HYAAI</name>
<protein>
    <submittedName>
        <fullName evidence="1">Uncharacterized protein</fullName>
    </submittedName>
</protein>
<organism evidence="1 2">
    <name type="scientific">Hyalomma asiaticum</name>
    <name type="common">Tick</name>
    <dbReference type="NCBI Taxonomy" id="266040"/>
    <lineage>
        <taxon>Eukaryota</taxon>
        <taxon>Metazoa</taxon>
        <taxon>Ecdysozoa</taxon>
        <taxon>Arthropoda</taxon>
        <taxon>Chelicerata</taxon>
        <taxon>Arachnida</taxon>
        <taxon>Acari</taxon>
        <taxon>Parasitiformes</taxon>
        <taxon>Ixodida</taxon>
        <taxon>Ixodoidea</taxon>
        <taxon>Ixodidae</taxon>
        <taxon>Hyalomminae</taxon>
        <taxon>Hyalomma</taxon>
    </lineage>
</organism>
<gene>
    <name evidence="1" type="ORF">HPB50_018447</name>
</gene>
<sequence length="93" mass="10444">MDRQFGSARCATDGPTRKRKSECGMWLERGEHDRIRTAAGWSAVRVMALLNQAFYRHTDLVSMTSRSVSRDQVSYSNADLVSSRPALLPVITL</sequence>
<dbReference type="EMBL" id="CM023486">
    <property type="protein sequence ID" value="KAH6928688.1"/>
    <property type="molecule type" value="Genomic_DNA"/>
</dbReference>
<proteinExistence type="predicted"/>
<evidence type="ECO:0000313" key="1">
    <source>
        <dbReference type="EMBL" id="KAH6928688.1"/>
    </source>
</evidence>
<reference evidence="1" key="1">
    <citation type="submission" date="2020-05" db="EMBL/GenBank/DDBJ databases">
        <title>Large-scale comparative analyses of tick genomes elucidate their genetic diversity and vector capacities.</title>
        <authorList>
            <person name="Jia N."/>
            <person name="Wang J."/>
            <person name="Shi W."/>
            <person name="Du L."/>
            <person name="Sun Y."/>
            <person name="Zhan W."/>
            <person name="Jiang J."/>
            <person name="Wang Q."/>
            <person name="Zhang B."/>
            <person name="Ji P."/>
            <person name="Sakyi L.B."/>
            <person name="Cui X."/>
            <person name="Yuan T."/>
            <person name="Jiang B."/>
            <person name="Yang W."/>
            <person name="Lam T.T.-Y."/>
            <person name="Chang Q."/>
            <person name="Ding S."/>
            <person name="Wang X."/>
            <person name="Zhu J."/>
            <person name="Ruan X."/>
            <person name="Zhao L."/>
            <person name="Wei J."/>
            <person name="Que T."/>
            <person name="Du C."/>
            <person name="Cheng J."/>
            <person name="Dai P."/>
            <person name="Han X."/>
            <person name="Huang E."/>
            <person name="Gao Y."/>
            <person name="Liu J."/>
            <person name="Shao H."/>
            <person name="Ye R."/>
            <person name="Li L."/>
            <person name="Wei W."/>
            <person name="Wang X."/>
            <person name="Wang C."/>
            <person name="Yang T."/>
            <person name="Huo Q."/>
            <person name="Li W."/>
            <person name="Guo W."/>
            <person name="Chen H."/>
            <person name="Zhou L."/>
            <person name="Ni X."/>
            <person name="Tian J."/>
            <person name="Zhou Y."/>
            <person name="Sheng Y."/>
            <person name="Liu T."/>
            <person name="Pan Y."/>
            <person name="Xia L."/>
            <person name="Li J."/>
            <person name="Zhao F."/>
            <person name="Cao W."/>
        </authorList>
    </citation>
    <scope>NUCLEOTIDE SEQUENCE</scope>
    <source>
        <strain evidence="1">Hyas-2018</strain>
    </source>
</reference>
<dbReference type="Proteomes" id="UP000821845">
    <property type="component" value="Chromosome 6"/>
</dbReference>
<comment type="caution">
    <text evidence="1">The sequence shown here is derived from an EMBL/GenBank/DDBJ whole genome shotgun (WGS) entry which is preliminary data.</text>
</comment>
<evidence type="ECO:0000313" key="2">
    <source>
        <dbReference type="Proteomes" id="UP000821845"/>
    </source>
</evidence>